<feature type="transmembrane region" description="Helical" evidence="6">
    <location>
        <begin position="95"/>
        <end position="118"/>
    </location>
</feature>
<accession>A0A0K1JPN7</accession>
<gene>
    <name evidence="8" type="ORF">VV02_02105</name>
</gene>
<keyword evidence="5 6" id="KW-0472">Membrane</keyword>
<dbReference type="KEGG" id="lmoi:VV02_02105"/>
<reference evidence="8 9" key="1">
    <citation type="submission" date="2015-03" db="EMBL/GenBank/DDBJ databases">
        <title>Luteipulveratus halotolerans sp. nov., a novel actinobacterium (Dermacoccaceae) from Sarawak, Malaysia.</title>
        <authorList>
            <person name="Juboi H."/>
            <person name="Basik A."/>
            <person name="Shamsul S.S."/>
            <person name="Arnold P."/>
            <person name="Schmitt E.K."/>
            <person name="Sanglier J.-J."/>
            <person name="Yeo T."/>
        </authorList>
    </citation>
    <scope>NUCLEOTIDE SEQUENCE [LARGE SCALE GENOMIC DNA]</scope>
    <source>
        <strain evidence="8 9">MN07-A0370</strain>
    </source>
</reference>
<dbReference type="Gene3D" id="1.10.3720.10">
    <property type="entry name" value="MetI-like"/>
    <property type="match status" value="1"/>
</dbReference>
<evidence type="ECO:0000313" key="9">
    <source>
        <dbReference type="Proteomes" id="UP000066480"/>
    </source>
</evidence>
<keyword evidence="2 6" id="KW-0813">Transport</keyword>
<organism evidence="8 9">
    <name type="scientific">Luteipulveratus mongoliensis</name>
    <dbReference type="NCBI Taxonomy" id="571913"/>
    <lineage>
        <taxon>Bacteria</taxon>
        <taxon>Bacillati</taxon>
        <taxon>Actinomycetota</taxon>
        <taxon>Actinomycetes</taxon>
        <taxon>Micrococcales</taxon>
        <taxon>Dermacoccaceae</taxon>
        <taxon>Luteipulveratus</taxon>
    </lineage>
</organism>
<feature type="transmembrane region" description="Helical" evidence="6">
    <location>
        <begin position="166"/>
        <end position="183"/>
    </location>
</feature>
<name>A0A0K1JPN7_9MICO</name>
<dbReference type="EMBL" id="CP011112">
    <property type="protein sequence ID" value="AKU18558.1"/>
    <property type="molecule type" value="Genomic_DNA"/>
</dbReference>
<dbReference type="CDD" id="cd06261">
    <property type="entry name" value="TM_PBP2"/>
    <property type="match status" value="1"/>
</dbReference>
<dbReference type="InterPro" id="IPR035906">
    <property type="entry name" value="MetI-like_sf"/>
</dbReference>
<feature type="transmembrane region" description="Helical" evidence="6">
    <location>
        <begin position="124"/>
        <end position="145"/>
    </location>
</feature>
<protein>
    <recommendedName>
        <fullName evidence="7">ABC transmembrane type-1 domain-containing protein</fullName>
    </recommendedName>
</protein>
<proteinExistence type="inferred from homology"/>
<feature type="transmembrane region" description="Helical" evidence="6">
    <location>
        <begin position="189"/>
        <end position="212"/>
    </location>
</feature>
<feature type="transmembrane region" description="Helical" evidence="6">
    <location>
        <begin position="18"/>
        <end position="36"/>
    </location>
</feature>
<sequence>MGGADSALGRLRARWKGLVIRPIVLIVVLVVLWLSVHGRQLDSIEARSLNRHEITTELMDHIKLSLASTVLTIAIAVPLGILLNRRGARFIKPIGLGLGNIGQAVPSIGLIVLLALWIGDGFRTALIALVVYSTLPVLRNTIVGLESVDPTLIEAARGMGMSRRAVLGRIELPLAVPVILAGIRTALVLTVASAVLATFIGAGGLGGGLVVGLGQNRPILSVTFGVMVAALALLADWLGLIAEEVLRPRGM</sequence>
<evidence type="ECO:0000256" key="3">
    <source>
        <dbReference type="ARBA" id="ARBA00022692"/>
    </source>
</evidence>
<evidence type="ECO:0000256" key="2">
    <source>
        <dbReference type="ARBA" id="ARBA00022448"/>
    </source>
</evidence>
<dbReference type="Pfam" id="PF00528">
    <property type="entry name" value="BPD_transp_1"/>
    <property type="match status" value="1"/>
</dbReference>
<evidence type="ECO:0000259" key="7">
    <source>
        <dbReference type="PROSITE" id="PS50928"/>
    </source>
</evidence>
<evidence type="ECO:0000256" key="4">
    <source>
        <dbReference type="ARBA" id="ARBA00022989"/>
    </source>
</evidence>
<dbReference type="InterPro" id="IPR000515">
    <property type="entry name" value="MetI-like"/>
</dbReference>
<dbReference type="PANTHER" id="PTHR30177">
    <property type="entry name" value="GLYCINE BETAINE/L-PROLINE TRANSPORT SYSTEM PERMEASE PROTEIN PROW"/>
    <property type="match status" value="1"/>
</dbReference>
<dbReference type="AlphaFoldDB" id="A0A0K1JPN7"/>
<dbReference type="PANTHER" id="PTHR30177:SF4">
    <property type="entry name" value="OSMOPROTECTANT IMPORT PERMEASE PROTEIN OSMW"/>
    <property type="match status" value="1"/>
</dbReference>
<keyword evidence="4 6" id="KW-1133">Transmembrane helix</keyword>
<dbReference type="STRING" id="571913.VV02_02105"/>
<dbReference type="GO" id="GO:0005886">
    <property type="term" value="C:plasma membrane"/>
    <property type="evidence" value="ECO:0007669"/>
    <property type="project" value="UniProtKB-SubCell"/>
</dbReference>
<keyword evidence="9" id="KW-1185">Reference proteome</keyword>
<dbReference type="GO" id="GO:0055085">
    <property type="term" value="P:transmembrane transport"/>
    <property type="evidence" value="ECO:0007669"/>
    <property type="project" value="InterPro"/>
</dbReference>
<dbReference type="SUPFAM" id="SSF161098">
    <property type="entry name" value="MetI-like"/>
    <property type="match status" value="1"/>
</dbReference>
<dbReference type="OrthoDB" id="9801163at2"/>
<evidence type="ECO:0000256" key="5">
    <source>
        <dbReference type="ARBA" id="ARBA00023136"/>
    </source>
</evidence>
<dbReference type="PROSITE" id="PS50928">
    <property type="entry name" value="ABC_TM1"/>
    <property type="match status" value="1"/>
</dbReference>
<evidence type="ECO:0000313" key="8">
    <source>
        <dbReference type="EMBL" id="AKU18558.1"/>
    </source>
</evidence>
<evidence type="ECO:0000256" key="6">
    <source>
        <dbReference type="RuleBase" id="RU363032"/>
    </source>
</evidence>
<feature type="transmembrane region" description="Helical" evidence="6">
    <location>
        <begin position="219"/>
        <end position="242"/>
    </location>
</feature>
<evidence type="ECO:0000256" key="1">
    <source>
        <dbReference type="ARBA" id="ARBA00004141"/>
    </source>
</evidence>
<keyword evidence="3 6" id="KW-0812">Transmembrane</keyword>
<dbReference type="Proteomes" id="UP000066480">
    <property type="component" value="Chromosome"/>
</dbReference>
<dbReference type="GO" id="GO:0031460">
    <property type="term" value="P:glycine betaine transport"/>
    <property type="evidence" value="ECO:0007669"/>
    <property type="project" value="TreeGrafter"/>
</dbReference>
<dbReference type="InterPro" id="IPR051204">
    <property type="entry name" value="ABC_transp_perm/SBD"/>
</dbReference>
<comment type="similarity">
    <text evidence="6">Belongs to the binding-protein-dependent transport system permease family.</text>
</comment>
<comment type="subcellular location">
    <subcellularLocation>
        <location evidence="6">Cell membrane</location>
        <topology evidence="6">Multi-pass membrane protein</topology>
    </subcellularLocation>
    <subcellularLocation>
        <location evidence="1">Membrane</location>
        <topology evidence="1">Multi-pass membrane protein</topology>
    </subcellularLocation>
</comment>
<feature type="transmembrane region" description="Helical" evidence="6">
    <location>
        <begin position="64"/>
        <end position="83"/>
    </location>
</feature>
<feature type="domain" description="ABC transmembrane type-1" evidence="7">
    <location>
        <begin position="58"/>
        <end position="239"/>
    </location>
</feature>